<evidence type="ECO:0000313" key="4">
    <source>
        <dbReference type="Proteomes" id="UP001226867"/>
    </source>
</evidence>
<proteinExistence type="predicted"/>
<protein>
    <submittedName>
        <fullName evidence="3">Membrane protein YqjE</fullName>
    </submittedName>
</protein>
<sequence length="239" mass="26263">MKLLSLFGLDARIRRVKIAIGEGGIAAEDRVQLLRMAWEEEKQRLKLMLVLVIAVLGLATVAVALLSVAVVVHYWETPYRITAAWTVAGVWIALWAACALALFQLLRRPSRAFDPLREQLGQDWAWAQDQFHLGKQGDDEGDAAPDEGAPRAARPVTRDELLARIATQRQRIAVLQTPAPRGPAEDIPADEPLSAAAWRTARTHPVASGVAAAAVVAVLGPRRLLRWAAFAAPLLWRMR</sequence>
<feature type="transmembrane region" description="Helical" evidence="2">
    <location>
        <begin position="81"/>
        <end position="103"/>
    </location>
</feature>
<feature type="transmembrane region" description="Helical" evidence="2">
    <location>
        <begin position="45"/>
        <end position="75"/>
    </location>
</feature>
<keyword evidence="2" id="KW-0812">Transmembrane</keyword>
<organism evidence="3 4">
    <name type="scientific">Variovorax ginsengisoli</name>
    <dbReference type="NCBI Taxonomy" id="363844"/>
    <lineage>
        <taxon>Bacteria</taxon>
        <taxon>Pseudomonadati</taxon>
        <taxon>Pseudomonadota</taxon>
        <taxon>Betaproteobacteria</taxon>
        <taxon>Burkholderiales</taxon>
        <taxon>Comamonadaceae</taxon>
        <taxon>Variovorax</taxon>
    </lineage>
</organism>
<comment type="caution">
    <text evidence="3">The sequence shown here is derived from an EMBL/GenBank/DDBJ whole genome shotgun (WGS) entry which is preliminary data.</text>
</comment>
<dbReference type="EMBL" id="JAUSRO010000006">
    <property type="protein sequence ID" value="MDP9900122.1"/>
    <property type="molecule type" value="Genomic_DNA"/>
</dbReference>
<accession>A0ABT9S9S4</accession>
<dbReference type="Pfam" id="PF07332">
    <property type="entry name" value="Phage_holin_3_6"/>
    <property type="match status" value="1"/>
</dbReference>
<dbReference type="InterPro" id="IPR009937">
    <property type="entry name" value="Phage_holin_3_6"/>
</dbReference>
<dbReference type="Proteomes" id="UP001226867">
    <property type="component" value="Unassembled WGS sequence"/>
</dbReference>
<name>A0ABT9S9S4_9BURK</name>
<keyword evidence="4" id="KW-1185">Reference proteome</keyword>
<keyword evidence="2" id="KW-0472">Membrane</keyword>
<dbReference type="RefSeq" id="WP_307689921.1">
    <property type="nucleotide sequence ID" value="NZ_JAUSRO010000006.1"/>
</dbReference>
<keyword evidence="2" id="KW-1133">Transmembrane helix</keyword>
<evidence type="ECO:0000256" key="1">
    <source>
        <dbReference type="SAM" id="MobiDB-lite"/>
    </source>
</evidence>
<evidence type="ECO:0000313" key="3">
    <source>
        <dbReference type="EMBL" id="MDP9900122.1"/>
    </source>
</evidence>
<feature type="region of interest" description="Disordered" evidence="1">
    <location>
        <begin position="135"/>
        <end position="154"/>
    </location>
</feature>
<reference evidence="3 4" key="1">
    <citation type="submission" date="2023-07" db="EMBL/GenBank/DDBJ databases">
        <title>Sorghum-associated microbial communities from plants grown in Nebraska, USA.</title>
        <authorList>
            <person name="Schachtman D."/>
        </authorList>
    </citation>
    <scope>NUCLEOTIDE SEQUENCE [LARGE SCALE GENOMIC DNA]</scope>
    <source>
        <strain evidence="3 4">DS1607</strain>
    </source>
</reference>
<evidence type="ECO:0000256" key="2">
    <source>
        <dbReference type="SAM" id="Phobius"/>
    </source>
</evidence>
<gene>
    <name evidence="3" type="ORF">J2W36_002373</name>
</gene>